<evidence type="ECO:0000259" key="1">
    <source>
        <dbReference type="Pfam" id="PF00814"/>
    </source>
</evidence>
<dbReference type="Pfam" id="PF00814">
    <property type="entry name" value="TsaD"/>
    <property type="match status" value="1"/>
</dbReference>
<dbReference type="InterPro" id="IPR022496">
    <property type="entry name" value="T6A_TsaB"/>
</dbReference>
<dbReference type="AlphaFoldDB" id="A0A430FW08"/>
<feature type="domain" description="Gcp-like" evidence="1">
    <location>
        <begin position="27"/>
        <end position="93"/>
    </location>
</feature>
<dbReference type="GO" id="GO:0002949">
    <property type="term" value="P:tRNA threonylcarbamoyladenosine modification"/>
    <property type="evidence" value="ECO:0007669"/>
    <property type="project" value="InterPro"/>
</dbReference>
<protein>
    <submittedName>
        <fullName evidence="2">tRNA threonylcarbamoyladenosine biosynthesis protein TsaB</fullName>
    </submittedName>
</protein>
<dbReference type="Gene3D" id="3.30.420.40">
    <property type="match status" value="1"/>
</dbReference>
<gene>
    <name evidence="2" type="ORF">D2E24_0540</name>
</gene>
<evidence type="ECO:0000313" key="3">
    <source>
        <dbReference type="Proteomes" id="UP000287470"/>
    </source>
</evidence>
<reference evidence="2 3" key="1">
    <citation type="submission" date="2018-09" db="EMBL/GenBank/DDBJ databases">
        <title>Characterization of the phylogenetic diversity of five novel species belonging to the genus Bifidobacterium.</title>
        <authorList>
            <person name="Lugli G.A."/>
            <person name="Duranti S."/>
            <person name="Milani C."/>
        </authorList>
    </citation>
    <scope>NUCLEOTIDE SEQUENCE [LARGE SCALE GENOMIC DNA]</scope>
    <source>
        <strain evidence="2 3">2033B</strain>
    </source>
</reference>
<dbReference type="InterPro" id="IPR043129">
    <property type="entry name" value="ATPase_NBD"/>
</dbReference>
<dbReference type="InterPro" id="IPR000905">
    <property type="entry name" value="Gcp-like_dom"/>
</dbReference>
<dbReference type="RefSeq" id="WP_125967810.1">
    <property type="nucleotide sequence ID" value="NZ_QXGK01000003.1"/>
</dbReference>
<organism evidence="2 3">
    <name type="scientific">Bifidobacterium samirii</name>
    <dbReference type="NCBI Taxonomy" id="2306974"/>
    <lineage>
        <taxon>Bacteria</taxon>
        <taxon>Bacillati</taxon>
        <taxon>Actinomycetota</taxon>
        <taxon>Actinomycetes</taxon>
        <taxon>Bifidobacteriales</taxon>
        <taxon>Bifidobacteriaceae</taxon>
        <taxon>Bifidobacterium</taxon>
    </lineage>
</organism>
<proteinExistence type="predicted"/>
<evidence type="ECO:0000313" key="2">
    <source>
        <dbReference type="EMBL" id="RSX58180.1"/>
    </source>
</evidence>
<keyword evidence="3" id="KW-1185">Reference proteome</keyword>
<comment type="caution">
    <text evidence="2">The sequence shown here is derived from an EMBL/GenBank/DDBJ whole genome shotgun (WGS) entry which is preliminary data.</text>
</comment>
<accession>A0A430FW08</accession>
<dbReference type="SUPFAM" id="SSF53067">
    <property type="entry name" value="Actin-like ATPase domain"/>
    <property type="match status" value="1"/>
</dbReference>
<dbReference type="NCBIfam" id="TIGR03725">
    <property type="entry name" value="T6A_YeaZ"/>
    <property type="match status" value="1"/>
</dbReference>
<dbReference type="OrthoDB" id="9809995at2"/>
<sequence>MGCTLVIDTSYGSTVGVVGCEPIVETDSRTHVEKLQTNIARAVADAGMRASDIERIVVGVGPAPFTGLRAGIVAAKALAFATGATIVGQNILDPQHAMMRAAMGVAGLPDATSATASATAADASLAGVGFLADVPRCADAADAARHVTLCVNDARRKQLYFSLDQGSPASPSAGLRWIDMDIDYPESIVARVNAAVAERAERDGVAYVVDVAGHGAAKYAAAWDGLDSRGVVVDGSLLDAGAACLAMFAALADAQTADAGGSSPVDPLYLRRPDAEIPNPLKHVLGHAGAGRTR</sequence>
<dbReference type="Proteomes" id="UP000287470">
    <property type="component" value="Unassembled WGS sequence"/>
</dbReference>
<dbReference type="EMBL" id="QXGK01000003">
    <property type="protein sequence ID" value="RSX58180.1"/>
    <property type="molecule type" value="Genomic_DNA"/>
</dbReference>
<name>A0A430FW08_9BIFI</name>